<evidence type="ECO:0000313" key="3">
    <source>
        <dbReference type="Proteomes" id="UP001055125"/>
    </source>
</evidence>
<organism evidence="2 3">
    <name type="scientific">Methylobacterium iners</name>
    <dbReference type="NCBI Taxonomy" id="418707"/>
    <lineage>
        <taxon>Bacteria</taxon>
        <taxon>Pseudomonadati</taxon>
        <taxon>Pseudomonadota</taxon>
        <taxon>Alphaproteobacteria</taxon>
        <taxon>Hyphomicrobiales</taxon>
        <taxon>Methylobacteriaceae</taxon>
        <taxon>Methylobacterium</taxon>
    </lineage>
</organism>
<evidence type="ECO:0000313" key="2">
    <source>
        <dbReference type="EMBL" id="GJD94268.1"/>
    </source>
</evidence>
<sequence>MSQRFYFDLEKGLQTIRDYKGVEARDRYEAINEATAVLEKMRKIGVLPRNEEGWLLSIKDTSRVTLIRLPVMPRVPATA</sequence>
<reference evidence="2" key="2">
    <citation type="submission" date="2021-08" db="EMBL/GenBank/DDBJ databases">
        <authorList>
            <person name="Tani A."/>
            <person name="Ola A."/>
            <person name="Ogura Y."/>
            <person name="Katsura K."/>
            <person name="Hayashi T."/>
        </authorList>
    </citation>
    <scope>NUCLEOTIDE SEQUENCE</scope>
    <source>
        <strain evidence="2">DSM 19015</strain>
    </source>
</reference>
<protein>
    <recommendedName>
        <fullName evidence="1">DUF6894 domain-containing protein</fullName>
    </recommendedName>
</protein>
<dbReference type="RefSeq" id="WP_238243448.1">
    <property type="nucleotide sequence ID" value="NZ_BPQP01000020.1"/>
</dbReference>
<dbReference type="Pfam" id="PF21834">
    <property type="entry name" value="DUF6894"/>
    <property type="match status" value="1"/>
</dbReference>
<proteinExistence type="predicted"/>
<dbReference type="Proteomes" id="UP001055125">
    <property type="component" value="Unassembled WGS sequence"/>
</dbReference>
<gene>
    <name evidence="2" type="ORF">OCOJLMKI_1470</name>
</gene>
<keyword evidence="3" id="KW-1185">Reference proteome</keyword>
<evidence type="ECO:0000259" key="1">
    <source>
        <dbReference type="Pfam" id="PF21834"/>
    </source>
</evidence>
<feature type="domain" description="DUF6894" evidence="1">
    <location>
        <begin position="4"/>
        <end position="71"/>
    </location>
</feature>
<reference evidence="2" key="1">
    <citation type="journal article" date="2021" name="Front. Microbiol.">
        <title>Comprehensive Comparative Genomics and Phenotyping of Methylobacterium Species.</title>
        <authorList>
            <person name="Alessa O."/>
            <person name="Ogura Y."/>
            <person name="Fujitani Y."/>
            <person name="Takami H."/>
            <person name="Hayashi T."/>
            <person name="Sahin N."/>
            <person name="Tani A."/>
        </authorList>
    </citation>
    <scope>NUCLEOTIDE SEQUENCE</scope>
    <source>
        <strain evidence="2">DSM 19015</strain>
    </source>
</reference>
<comment type="caution">
    <text evidence="2">The sequence shown here is derived from an EMBL/GenBank/DDBJ whole genome shotgun (WGS) entry which is preliminary data.</text>
</comment>
<dbReference type="EMBL" id="BPQP01000020">
    <property type="protein sequence ID" value="GJD94268.1"/>
    <property type="molecule type" value="Genomic_DNA"/>
</dbReference>
<name>A0ABQ4RTY4_9HYPH</name>
<dbReference type="InterPro" id="IPR054189">
    <property type="entry name" value="DUF6894"/>
</dbReference>
<accession>A0ABQ4RTY4</accession>